<feature type="chain" id="PRO_5015707786" evidence="1">
    <location>
        <begin position="26"/>
        <end position="136"/>
    </location>
</feature>
<protein>
    <submittedName>
        <fullName evidence="2">Uncharacterized protein</fullName>
    </submittedName>
</protein>
<keyword evidence="3" id="KW-1185">Reference proteome</keyword>
<organism evidence="2 3">
    <name type="scientific">Phreatobacter cathodiphilus</name>
    <dbReference type="NCBI Taxonomy" id="1868589"/>
    <lineage>
        <taxon>Bacteria</taxon>
        <taxon>Pseudomonadati</taxon>
        <taxon>Pseudomonadota</taxon>
        <taxon>Alphaproteobacteria</taxon>
        <taxon>Hyphomicrobiales</taxon>
        <taxon>Phreatobacteraceae</taxon>
        <taxon>Phreatobacter</taxon>
    </lineage>
</organism>
<evidence type="ECO:0000256" key="1">
    <source>
        <dbReference type="SAM" id="SignalP"/>
    </source>
</evidence>
<accession>A0A2S0NDT1</accession>
<keyword evidence="1" id="KW-0732">Signal</keyword>
<sequence>MSTTRSRLGAGLAATLMLGAALVPAAPQPVRAQFNDGGGLGGGRGDIDSRNNRMTVSIRVVTVGTFCVRAVEAVGYDPRLNQRLFRIGFDSGPMTSVGVTAYENAFSSARTEGDAAAALAAAQRDAQPYRRGPGQC</sequence>
<gene>
    <name evidence="2" type="ORF">C6569_14630</name>
</gene>
<evidence type="ECO:0000313" key="3">
    <source>
        <dbReference type="Proteomes" id="UP000237889"/>
    </source>
</evidence>
<dbReference type="OrthoDB" id="8481443at2"/>
<name>A0A2S0NDT1_9HYPH</name>
<feature type="signal peptide" evidence="1">
    <location>
        <begin position="1"/>
        <end position="25"/>
    </location>
</feature>
<dbReference type="KEGG" id="phr:C6569_14630"/>
<dbReference type="RefSeq" id="WP_106749537.1">
    <property type="nucleotide sequence ID" value="NZ_CP027668.1"/>
</dbReference>
<dbReference type="EMBL" id="CP027668">
    <property type="protein sequence ID" value="AVO46196.1"/>
    <property type="molecule type" value="Genomic_DNA"/>
</dbReference>
<proteinExistence type="predicted"/>
<reference evidence="2 3" key="1">
    <citation type="submission" date="2018-03" db="EMBL/GenBank/DDBJ databases">
        <title>Genome sequencing of Phreatobacter sp.</title>
        <authorList>
            <person name="Kim S.-J."/>
            <person name="Heo J."/>
            <person name="Kwon S.-W."/>
        </authorList>
    </citation>
    <scope>NUCLEOTIDE SEQUENCE [LARGE SCALE GENOMIC DNA]</scope>
    <source>
        <strain evidence="2 3">S-12</strain>
    </source>
</reference>
<evidence type="ECO:0000313" key="2">
    <source>
        <dbReference type="EMBL" id="AVO46196.1"/>
    </source>
</evidence>
<dbReference type="Proteomes" id="UP000237889">
    <property type="component" value="Chromosome"/>
</dbReference>
<dbReference type="AlphaFoldDB" id="A0A2S0NDT1"/>